<gene>
    <name evidence="4" type="ORF">CSSPJE1EN1_LOCUS14392</name>
</gene>
<evidence type="ECO:0000313" key="4">
    <source>
        <dbReference type="EMBL" id="CAK9268914.1"/>
    </source>
</evidence>
<dbReference type="PROSITE" id="PS51543">
    <property type="entry name" value="FYRC"/>
    <property type="match status" value="1"/>
</dbReference>
<accession>A0ABP0WPZ3</accession>
<evidence type="ECO:0000313" key="5">
    <source>
        <dbReference type="Proteomes" id="UP001497444"/>
    </source>
</evidence>
<dbReference type="Proteomes" id="UP001497444">
    <property type="component" value="Chromosome 2"/>
</dbReference>
<feature type="region of interest" description="Disordered" evidence="3">
    <location>
        <begin position="1"/>
        <end position="45"/>
    </location>
</feature>
<evidence type="ECO:0000256" key="1">
    <source>
        <dbReference type="ARBA" id="ARBA00004123"/>
    </source>
</evidence>
<feature type="compositionally biased region" description="Acidic residues" evidence="3">
    <location>
        <begin position="354"/>
        <end position="382"/>
    </location>
</feature>
<feature type="region of interest" description="Disordered" evidence="3">
    <location>
        <begin position="281"/>
        <end position="382"/>
    </location>
</feature>
<comment type="subcellular location">
    <subcellularLocation>
        <location evidence="1">Nucleus</location>
    </subcellularLocation>
</comment>
<protein>
    <submittedName>
        <fullName evidence="4">Uncharacterized protein</fullName>
    </submittedName>
</protein>
<feature type="region of interest" description="Disordered" evidence="3">
    <location>
        <begin position="88"/>
        <end position="107"/>
    </location>
</feature>
<dbReference type="Pfam" id="PF05965">
    <property type="entry name" value="FYRC"/>
    <property type="match status" value="1"/>
</dbReference>
<dbReference type="InterPro" id="IPR040092">
    <property type="entry name" value="TBRG1"/>
</dbReference>
<dbReference type="SMART" id="SM00542">
    <property type="entry name" value="FYRC"/>
    <property type="match status" value="1"/>
</dbReference>
<dbReference type="PANTHER" id="PTHR22715:SF0">
    <property type="entry name" value="TRANSFORMING GROWTH FACTOR BETA REGULATOR 1"/>
    <property type="match status" value="1"/>
</dbReference>
<dbReference type="EMBL" id="OZ020097">
    <property type="protein sequence ID" value="CAK9268914.1"/>
    <property type="molecule type" value="Genomic_DNA"/>
</dbReference>
<proteinExistence type="predicted"/>
<organism evidence="4 5">
    <name type="scientific">Sphagnum jensenii</name>
    <dbReference type="NCBI Taxonomy" id="128206"/>
    <lineage>
        <taxon>Eukaryota</taxon>
        <taxon>Viridiplantae</taxon>
        <taxon>Streptophyta</taxon>
        <taxon>Embryophyta</taxon>
        <taxon>Bryophyta</taxon>
        <taxon>Sphagnophytina</taxon>
        <taxon>Sphagnopsida</taxon>
        <taxon>Sphagnales</taxon>
        <taxon>Sphagnaceae</taxon>
        <taxon>Sphagnum</taxon>
    </lineage>
</organism>
<sequence length="382" mass="42488">MAQQQQQKPGEKSMSASSPSEAPPTAATSSRVALSPLPLPPPPAPPLRVAVGDKRKAMIKELAAFYRNECQSYCRQLLTLQRQWRQVIQPRRKRPAPEGKEPKELKEPKRFKYARAVEVPRDAESRPILPLVLTDRLSLVDLGTVEPDRPGFHTERHIFPIGFTTLRDHASTIDRNGRTLYTCTIIDGGGPGPLFRVTPADNPEMVIEKDSASGAWVVVCAAVNKVRGIDREKVTVSGTEMFGLSHPEVCRLIQELPRADLCRNFRPELSFSRFGPHVVSRTTGADANSNPGAQDAEREKIRPLSSDFEMDEAGSGRDEIPLAQRHVRPRETKGKGLLRPPNLQEYLHEPVDIGAEEEEEEEEEEGEGEGEGEEDEETEEGD</sequence>
<name>A0ABP0WPZ3_9BRYO</name>
<keyword evidence="5" id="KW-1185">Reference proteome</keyword>
<dbReference type="SMART" id="SM00541">
    <property type="entry name" value="FYRN"/>
    <property type="match status" value="1"/>
</dbReference>
<keyword evidence="2" id="KW-0539">Nucleus</keyword>
<dbReference type="Pfam" id="PF05964">
    <property type="entry name" value="FYRN"/>
    <property type="match status" value="1"/>
</dbReference>
<dbReference type="InterPro" id="IPR003889">
    <property type="entry name" value="FYrich_C"/>
</dbReference>
<feature type="compositionally biased region" description="Basic and acidic residues" evidence="3">
    <location>
        <begin position="95"/>
        <end position="107"/>
    </location>
</feature>
<dbReference type="PROSITE" id="PS51542">
    <property type="entry name" value="FYRN"/>
    <property type="match status" value="1"/>
</dbReference>
<evidence type="ECO:0000256" key="3">
    <source>
        <dbReference type="SAM" id="MobiDB-lite"/>
    </source>
</evidence>
<dbReference type="Gene3D" id="3.30.160.360">
    <property type="match status" value="1"/>
</dbReference>
<reference evidence="4 5" key="1">
    <citation type="submission" date="2024-02" db="EMBL/GenBank/DDBJ databases">
        <authorList>
            <consortium name="ELIXIR-Norway"/>
            <consortium name="Elixir Norway"/>
        </authorList>
    </citation>
    <scope>NUCLEOTIDE SEQUENCE [LARGE SCALE GENOMIC DNA]</scope>
</reference>
<feature type="compositionally biased region" description="Polar residues" evidence="3">
    <location>
        <begin position="281"/>
        <end position="292"/>
    </location>
</feature>
<dbReference type="PANTHER" id="PTHR22715">
    <property type="entry name" value="TRANSFORMING GROWTH FACTOR BETA REGULATED GENE 1"/>
    <property type="match status" value="1"/>
</dbReference>
<feature type="compositionally biased region" description="Low complexity" evidence="3">
    <location>
        <begin position="13"/>
        <end position="36"/>
    </location>
</feature>
<dbReference type="InterPro" id="IPR003888">
    <property type="entry name" value="FYrich_N"/>
</dbReference>
<evidence type="ECO:0000256" key="2">
    <source>
        <dbReference type="ARBA" id="ARBA00023242"/>
    </source>
</evidence>